<dbReference type="GO" id="GO:0030042">
    <property type="term" value="P:actin filament depolymerization"/>
    <property type="evidence" value="ECO:0007669"/>
    <property type="project" value="InterPro"/>
</dbReference>
<evidence type="ECO:0000256" key="1">
    <source>
        <dbReference type="ARBA" id="ARBA00006844"/>
    </source>
</evidence>
<sequence length="96" mass="10685">MRRAVDGGKECRYAAVDVEVQVQRQGTEGGSKLNKVIFVQYCPDEAPVRRRMLYASSVRALKSTLGLESLMQVQASDLSDLDEKAIKHDLVSSQRT</sequence>
<dbReference type="PROSITE" id="PS51263">
    <property type="entry name" value="ADF_H"/>
    <property type="match status" value="1"/>
</dbReference>
<accession>A0AAN8EZF3</accession>
<dbReference type="PANTHER" id="PTHR11913">
    <property type="entry name" value="COFILIN-RELATED"/>
    <property type="match status" value="1"/>
</dbReference>
<feature type="domain" description="ADF-H" evidence="3">
    <location>
        <begin position="1"/>
        <end position="91"/>
    </location>
</feature>
<dbReference type="GO" id="GO:0003779">
    <property type="term" value="F:actin binding"/>
    <property type="evidence" value="ECO:0007669"/>
    <property type="project" value="UniProtKB-KW"/>
</dbReference>
<dbReference type="InterPro" id="IPR029006">
    <property type="entry name" value="ADF-H/Gelsolin-like_dom_sf"/>
</dbReference>
<organism evidence="4 5">
    <name type="scientific">Trichostrongylus colubriformis</name>
    <name type="common">Black scour worm</name>
    <dbReference type="NCBI Taxonomy" id="6319"/>
    <lineage>
        <taxon>Eukaryota</taxon>
        <taxon>Metazoa</taxon>
        <taxon>Ecdysozoa</taxon>
        <taxon>Nematoda</taxon>
        <taxon>Chromadorea</taxon>
        <taxon>Rhabditida</taxon>
        <taxon>Rhabditina</taxon>
        <taxon>Rhabditomorpha</taxon>
        <taxon>Strongyloidea</taxon>
        <taxon>Trichostrongylidae</taxon>
        <taxon>Trichostrongylus</taxon>
    </lineage>
</organism>
<dbReference type="InterPro" id="IPR017904">
    <property type="entry name" value="ADF/Cofilin"/>
</dbReference>
<dbReference type="AlphaFoldDB" id="A0AAN8EZF3"/>
<comment type="caution">
    <text evidence="4">The sequence shown here is derived from an EMBL/GenBank/DDBJ whole genome shotgun (WGS) entry which is preliminary data.</text>
</comment>
<evidence type="ECO:0000313" key="5">
    <source>
        <dbReference type="Proteomes" id="UP001331761"/>
    </source>
</evidence>
<dbReference type="Gene3D" id="3.40.20.10">
    <property type="entry name" value="Severin"/>
    <property type="match status" value="1"/>
</dbReference>
<comment type="similarity">
    <text evidence="1">Belongs to the actin-binding proteins ADF family.</text>
</comment>
<keyword evidence="5" id="KW-1185">Reference proteome</keyword>
<dbReference type="InterPro" id="IPR002108">
    <property type="entry name" value="ADF-H"/>
</dbReference>
<dbReference type="GO" id="GO:0015629">
    <property type="term" value="C:actin cytoskeleton"/>
    <property type="evidence" value="ECO:0007669"/>
    <property type="project" value="InterPro"/>
</dbReference>
<dbReference type="Proteomes" id="UP001331761">
    <property type="component" value="Unassembled WGS sequence"/>
</dbReference>
<name>A0AAN8EZF3_TRICO</name>
<evidence type="ECO:0000313" key="4">
    <source>
        <dbReference type="EMBL" id="KAK5970106.1"/>
    </source>
</evidence>
<protein>
    <submittedName>
        <fullName evidence="4">Actin-depolymerizing factor 2</fullName>
    </submittedName>
</protein>
<reference evidence="4 5" key="1">
    <citation type="submission" date="2019-10" db="EMBL/GenBank/DDBJ databases">
        <title>Assembly and Annotation for the nematode Trichostrongylus colubriformis.</title>
        <authorList>
            <person name="Martin J."/>
        </authorList>
    </citation>
    <scope>NUCLEOTIDE SEQUENCE [LARGE SCALE GENOMIC DNA]</scope>
    <source>
        <strain evidence="4">G859</strain>
        <tissue evidence="4">Whole worm</tissue>
    </source>
</reference>
<dbReference type="EMBL" id="WIXE01019343">
    <property type="protein sequence ID" value="KAK5970106.1"/>
    <property type="molecule type" value="Genomic_DNA"/>
</dbReference>
<dbReference type="Pfam" id="PF00241">
    <property type="entry name" value="Cofilin_ADF"/>
    <property type="match status" value="1"/>
</dbReference>
<keyword evidence="2" id="KW-0009">Actin-binding</keyword>
<dbReference type="SMART" id="SM00102">
    <property type="entry name" value="ADF"/>
    <property type="match status" value="1"/>
</dbReference>
<proteinExistence type="inferred from homology"/>
<dbReference type="SUPFAM" id="SSF55753">
    <property type="entry name" value="Actin depolymerizing proteins"/>
    <property type="match status" value="1"/>
</dbReference>
<evidence type="ECO:0000259" key="3">
    <source>
        <dbReference type="PROSITE" id="PS51263"/>
    </source>
</evidence>
<evidence type="ECO:0000256" key="2">
    <source>
        <dbReference type="ARBA" id="ARBA00023203"/>
    </source>
</evidence>
<gene>
    <name evidence="4" type="ORF">GCK32_011405</name>
</gene>